<dbReference type="RefSeq" id="WP_382378963.1">
    <property type="nucleotide sequence ID" value="NZ_JBHRZI010000036.1"/>
</dbReference>
<gene>
    <name evidence="1" type="ORF">ACFOWZ_38905</name>
</gene>
<accession>A0ABV8C637</accession>
<evidence type="ECO:0000313" key="2">
    <source>
        <dbReference type="Proteomes" id="UP001595690"/>
    </source>
</evidence>
<dbReference type="EMBL" id="JBHRZI010000036">
    <property type="protein sequence ID" value="MFC3897480.1"/>
    <property type="molecule type" value="Genomic_DNA"/>
</dbReference>
<protein>
    <submittedName>
        <fullName evidence="1">Uncharacterized protein</fullName>
    </submittedName>
</protein>
<sequence>MPRFTRFSLDGVERLSAVDGYHWTDPSVTLVRVDAKGVVRQAKSLAEKRAMLVVASENDLVLAGGHDVVAVDDLVAARAVLAGWRR</sequence>
<evidence type="ECO:0000313" key="1">
    <source>
        <dbReference type="EMBL" id="MFC3897480.1"/>
    </source>
</evidence>
<organism evidence="1 2">
    <name type="scientific">Lentzea rhizosphaerae</name>
    <dbReference type="NCBI Taxonomy" id="2041025"/>
    <lineage>
        <taxon>Bacteria</taxon>
        <taxon>Bacillati</taxon>
        <taxon>Actinomycetota</taxon>
        <taxon>Actinomycetes</taxon>
        <taxon>Pseudonocardiales</taxon>
        <taxon>Pseudonocardiaceae</taxon>
        <taxon>Lentzea</taxon>
    </lineage>
</organism>
<reference evidence="2" key="1">
    <citation type="journal article" date="2019" name="Int. J. Syst. Evol. Microbiol.">
        <title>The Global Catalogue of Microorganisms (GCM) 10K type strain sequencing project: providing services to taxonomists for standard genome sequencing and annotation.</title>
        <authorList>
            <consortium name="The Broad Institute Genomics Platform"/>
            <consortium name="The Broad Institute Genome Sequencing Center for Infectious Disease"/>
            <person name="Wu L."/>
            <person name="Ma J."/>
        </authorList>
    </citation>
    <scope>NUCLEOTIDE SEQUENCE [LARGE SCALE GENOMIC DNA]</scope>
    <source>
        <strain evidence="2">CGMCC 4.7405</strain>
    </source>
</reference>
<name>A0ABV8C637_9PSEU</name>
<comment type="caution">
    <text evidence="1">The sequence shown here is derived from an EMBL/GenBank/DDBJ whole genome shotgun (WGS) entry which is preliminary data.</text>
</comment>
<keyword evidence="2" id="KW-1185">Reference proteome</keyword>
<proteinExistence type="predicted"/>
<dbReference type="Proteomes" id="UP001595690">
    <property type="component" value="Unassembled WGS sequence"/>
</dbReference>